<dbReference type="AlphaFoldDB" id="A0A9Q0BMR4"/>
<keyword evidence="1" id="KW-0812">Transmembrane</keyword>
<reference evidence="2" key="1">
    <citation type="journal article" date="2023" name="Genome Biol. Evol.">
        <title>Long-read-based Genome Assembly of Drosophila gunungcola Reveals Fewer Chemosensory Genes in Flower-breeding Species.</title>
        <authorList>
            <person name="Negi A."/>
            <person name="Liao B.Y."/>
            <person name="Yeh S.D."/>
        </authorList>
    </citation>
    <scope>NUCLEOTIDE SEQUENCE</scope>
    <source>
        <strain evidence="2">Sukarami</strain>
    </source>
</reference>
<name>A0A9Q0BMR4_9MUSC</name>
<keyword evidence="1" id="KW-0472">Membrane</keyword>
<comment type="caution">
    <text evidence="2">The sequence shown here is derived from an EMBL/GenBank/DDBJ whole genome shotgun (WGS) entry which is preliminary data.</text>
</comment>
<feature type="transmembrane region" description="Helical" evidence="1">
    <location>
        <begin position="21"/>
        <end position="42"/>
    </location>
</feature>
<accession>A0A9Q0BMR4</accession>
<evidence type="ECO:0000313" key="2">
    <source>
        <dbReference type="EMBL" id="KAI8037159.1"/>
    </source>
</evidence>
<sequence>ARELSVSREFRYQSKRTRWHSQTQILFVCVLVLALVVDFSLFEPANGTDNTSDFDFRLSK</sequence>
<dbReference type="EMBL" id="JAMKOV010000013">
    <property type="protein sequence ID" value="KAI8037159.1"/>
    <property type="molecule type" value="Genomic_DNA"/>
</dbReference>
<gene>
    <name evidence="2" type="ORF">M5D96_009906</name>
</gene>
<organism evidence="2 3">
    <name type="scientific">Drosophila gunungcola</name>
    <name type="common">fruit fly</name>
    <dbReference type="NCBI Taxonomy" id="103775"/>
    <lineage>
        <taxon>Eukaryota</taxon>
        <taxon>Metazoa</taxon>
        <taxon>Ecdysozoa</taxon>
        <taxon>Arthropoda</taxon>
        <taxon>Hexapoda</taxon>
        <taxon>Insecta</taxon>
        <taxon>Pterygota</taxon>
        <taxon>Neoptera</taxon>
        <taxon>Endopterygota</taxon>
        <taxon>Diptera</taxon>
        <taxon>Brachycera</taxon>
        <taxon>Muscomorpha</taxon>
        <taxon>Ephydroidea</taxon>
        <taxon>Drosophilidae</taxon>
        <taxon>Drosophila</taxon>
        <taxon>Sophophora</taxon>
    </lineage>
</organism>
<feature type="non-terminal residue" evidence="2">
    <location>
        <position position="1"/>
    </location>
</feature>
<keyword evidence="3" id="KW-1185">Reference proteome</keyword>
<proteinExistence type="predicted"/>
<evidence type="ECO:0000313" key="3">
    <source>
        <dbReference type="Proteomes" id="UP001059596"/>
    </source>
</evidence>
<dbReference type="Proteomes" id="UP001059596">
    <property type="component" value="Unassembled WGS sequence"/>
</dbReference>
<protein>
    <submittedName>
        <fullName evidence="2">Uncharacterized protein</fullName>
    </submittedName>
</protein>
<keyword evidence="1" id="KW-1133">Transmembrane helix</keyword>
<evidence type="ECO:0000256" key="1">
    <source>
        <dbReference type="SAM" id="Phobius"/>
    </source>
</evidence>